<dbReference type="Pfam" id="PF01965">
    <property type="entry name" value="DJ-1_PfpI"/>
    <property type="match status" value="1"/>
</dbReference>
<dbReference type="GO" id="GO:0005634">
    <property type="term" value="C:nucleus"/>
    <property type="evidence" value="ECO:0007669"/>
    <property type="project" value="TreeGrafter"/>
</dbReference>
<dbReference type="InterPro" id="IPR029062">
    <property type="entry name" value="Class_I_gatase-like"/>
</dbReference>
<proteinExistence type="predicted"/>
<dbReference type="GO" id="GO:0006979">
    <property type="term" value="P:response to oxidative stress"/>
    <property type="evidence" value="ECO:0007669"/>
    <property type="project" value="TreeGrafter"/>
</dbReference>
<name>A0A6G1FTX5_9PEZI</name>
<keyword evidence="5" id="KW-1185">Reference proteome</keyword>
<dbReference type="AlphaFoldDB" id="A0A6G1FTX5"/>
<evidence type="ECO:0000313" key="6">
    <source>
        <dbReference type="RefSeq" id="XP_033530789.1"/>
    </source>
</evidence>
<feature type="domain" description="DJ-1/PfpI" evidence="3">
    <location>
        <begin position="4"/>
        <end position="180"/>
    </location>
</feature>
<dbReference type="InterPro" id="IPR002818">
    <property type="entry name" value="DJ-1/PfpI"/>
</dbReference>
<evidence type="ECO:0000313" key="4">
    <source>
        <dbReference type="EMBL" id="KAF1809158.1"/>
    </source>
</evidence>
<accession>A0A6G1FTX5</accession>
<reference evidence="6" key="3">
    <citation type="submission" date="2025-04" db="UniProtKB">
        <authorList>
            <consortium name="RefSeq"/>
        </authorList>
    </citation>
    <scope>IDENTIFICATION</scope>
    <source>
        <strain evidence="6">CBS 781.70</strain>
    </source>
</reference>
<evidence type="ECO:0000256" key="1">
    <source>
        <dbReference type="ARBA" id="ARBA00013134"/>
    </source>
</evidence>
<dbReference type="NCBIfam" id="TIGR01383">
    <property type="entry name" value="not_thiJ"/>
    <property type="match status" value="1"/>
</dbReference>
<sequence>MAAKTALVLIADGSEEIEFVTPQDVLIRAGFFVTSAGVNLEHNYATCSRNVRIVPDHLSLSASLPFRDILILPGGGPGAATFASSPMVRDLIRAYREQGRWVAFICAATTALVASAEHDGATGDGARKVRVTSHPSVKEAIVKRGWDYAPDSERVVVDGKVITSRGPGTAMLFALTIVEQMLGKETRDAITGPMICADTL</sequence>
<dbReference type="InterPro" id="IPR006287">
    <property type="entry name" value="DJ-1"/>
</dbReference>
<dbReference type="Proteomes" id="UP000504638">
    <property type="component" value="Unplaced"/>
</dbReference>
<dbReference type="RefSeq" id="XP_033530789.1">
    <property type="nucleotide sequence ID" value="XM_033680206.1"/>
</dbReference>
<reference evidence="6" key="2">
    <citation type="submission" date="2020-04" db="EMBL/GenBank/DDBJ databases">
        <authorList>
            <consortium name="NCBI Genome Project"/>
        </authorList>
    </citation>
    <scope>NUCLEOTIDE SEQUENCE</scope>
    <source>
        <strain evidence="6">CBS 781.70</strain>
    </source>
</reference>
<dbReference type="GO" id="GO:0005739">
    <property type="term" value="C:mitochondrion"/>
    <property type="evidence" value="ECO:0007669"/>
    <property type="project" value="TreeGrafter"/>
</dbReference>
<dbReference type="PANTHER" id="PTHR48094:SF12">
    <property type="entry name" value="PARKINSON DISEASE PROTEIN 7 HOMOLOG"/>
    <property type="match status" value="1"/>
</dbReference>
<dbReference type="GeneID" id="54420776"/>
<organism evidence="4">
    <name type="scientific">Eremomyces bilateralis CBS 781.70</name>
    <dbReference type="NCBI Taxonomy" id="1392243"/>
    <lineage>
        <taxon>Eukaryota</taxon>
        <taxon>Fungi</taxon>
        <taxon>Dikarya</taxon>
        <taxon>Ascomycota</taxon>
        <taxon>Pezizomycotina</taxon>
        <taxon>Dothideomycetes</taxon>
        <taxon>Dothideomycetes incertae sedis</taxon>
        <taxon>Eremomycetales</taxon>
        <taxon>Eremomycetaceae</taxon>
        <taxon>Eremomyces</taxon>
    </lineage>
</organism>
<reference evidence="4 6" key="1">
    <citation type="submission" date="2020-01" db="EMBL/GenBank/DDBJ databases">
        <authorList>
            <consortium name="DOE Joint Genome Institute"/>
            <person name="Haridas S."/>
            <person name="Albert R."/>
            <person name="Binder M."/>
            <person name="Bloem J."/>
            <person name="Labutti K."/>
            <person name="Salamov A."/>
            <person name="Andreopoulos B."/>
            <person name="Baker S.E."/>
            <person name="Barry K."/>
            <person name="Bills G."/>
            <person name="Bluhm B.H."/>
            <person name="Cannon C."/>
            <person name="Castanera R."/>
            <person name="Culley D.E."/>
            <person name="Daum C."/>
            <person name="Ezra D."/>
            <person name="Gonzalez J.B."/>
            <person name="Henrissat B."/>
            <person name="Kuo A."/>
            <person name="Liang C."/>
            <person name="Lipzen A."/>
            <person name="Lutzoni F."/>
            <person name="Magnuson J."/>
            <person name="Mondo S."/>
            <person name="Nolan M."/>
            <person name="Ohm R."/>
            <person name="Pangilinan J."/>
            <person name="Park H.-J."/>
            <person name="Ramirez L."/>
            <person name="Alfaro M."/>
            <person name="Sun H."/>
            <person name="Tritt A."/>
            <person name="Yoshinaga Y."/>
            <person name="Zwiers L.-H."/>
            <person name="Turgeon B.G."/>
            <person name="Goodwin S.B."/>
            <person name="Spatafora J.W."/>
            <person name="Crous P.W."/>
            <person name="Grigoriev I.V."/>
        </authorList>
    </citation>
    <scope>NUCLEOTIDE SEQUENCE</scope>
    <source>
        <strain evidence="4 6">CBS 781.70</strain>
    </source>
</reference>
<dbReference type="SUPFAM" id="SSF52317">
    <property type="entry name" value="Class I glutamine amidotransferase-like"/>
    <property type="match status" value="1"/>
</dbReference>
<dbReference type="InterPro" id="IPR050325">
    <property type="entry name" value="Prot/Nucl_acid_deglycase"/>
</dbReference>
<dbReference type="OrthoDB" id="543156at2759"/>
<dbReference type="EC" id="4.2.1.130" evidence="1"/>
<dbReference type="GO" id="GO:1903189">
    <property type="term" value="P:glyoxal metabolic process"/>
    <property type="evidence" value="ECO:0007669"/>
    <property type="project" value="TreeGrafter"/>
</dbReference>
<evidence type="ECO:0000259" key="3">
    <source>
        <dbReference type="Pfam" id="PF01965"/>
    </source>
</evidence>
<evidence type="ECO:0000256" key="2">
    <source>
        <dbReference type="ARBA" id="ARBA00048082"/>
    </source>
</evidence>
<protein>
    <recommendedName>
        <fullName evidence="1">D-lactate dehydratase</fullName>
        <ecNumber evidence="1">4.2.1.130</ecNumber>
    </recommendedName>
</protein>
<comment type="catalytic activity">
    <reaction evidence="2">
        <text>methylglyoxal + H2O = (R)-lactate + H(+)</text>
        <dbReference type="Rhea" id="RHEA:27754"/>
        <dbReference type="ChEBI" id="CHEBI:15377"/>
        <dbReference type="ChEBI" id="CHEBI:15378"/>
        <dbReference type="ChEBI" id="CHEBI:16004"/>
        <dbReference type="ChEBI" id="CHEBI:17158"/>
        <dbReference type="EC" id="4.2.1.130"/>
    </reaction>
</comment>
<evidence type="ECO:0000313" key="5">
    <source>
        <dbReference type="Proteomes" id="UP000504638"/>
    </source>
</evidence>
<dbReference type="PANTHER" id="PTHR48094">
    <property type="entry name" value="PROTEIN/NUCLEIC ACID DEGLYCASE DJ-1-RELATED"/>
    <property type="match status" value="1"/>
</dbReference>
<gene>
    <name evidence="4 6" type="ORF">P152DRAFT_461800</name>
</gene>
<dbReference type="GO" id="GO:0019172">
    <property type="term" value="F:glyoxalase III activity"/>
    <property type="evidence" value="ECO:0007669"/>
    <property type="project" value="UniProtKB-EC"/>
</dbReference>
<dbReference type="CDD" id="cd03135">
    <property type="entry name" value="GATase1_DJ-1"/>
    <property type="match status" value="1"/>
</dbReference>
<dbReference type="Gene3D" id="3.40.50.880">
    <property type="match status" value="1"/>
</dbReference>
<dbReference type="EMBL" id="ML975175">
    <property type="protein sequence ID" value="KAF1809158.1"/>
    <property type="molecule type" value="Genomic_DNA"/>
</dbReference>